<evidence type="ECO:0000313" key="2">
    <source>
        <dbReference type="EMBL" id="OHS97460.1"/>
    </source>
</evidence>
<dbReference type="EMBL" id="MLAK01001115">
    <property type="protein sequence ID" value="OHS97460.1"/>
    <property type="molecule type" value="Genomic_DNA"/>
</dbReference>
<name>A0A1J4JJP2_9EUKA</name>
<dbReference type="Gene3D" id="3.80.10.10">
    <property type="entry name" value="Ribonuclease Inhibitor"/>
    <property type="match status" value="3"/>
</dbReference>
<dbReference type="InterPro" id="IPR026906">
    <property type="entry name" value="LRR_5"/>
</dbReference>
<reference evidence="2" key="1">
    <citation type="submission" date="2016-10" db="EMBL/GenBank/DDBJ databases">
        <authorList>
            <person name="Benchimol M."/>
            <person name="Almeida L.G."/>
            <person name="Vasconcelos A.T."/>
            <person name="Perreira-Neves A."/>
            <person name="Rosa I.A."/>
            <person name="Tasca T."/>
            <person name="Bogo M.R."/>
            <person name="de Souza W."/>
        </authorList>
    </citation>
    <scope>NUCLEOTIDE SEQUENCE [LARGE SCALE GENOMIC DNA]</scope>
    <source>
        <strain evidence="2">K</strain>
    </source>
</reference>
<dbReference type="VEuPathDB" id="TrichDB:TRFO_09475"/>
<keyword evidence="1" id="KW-0732">Signal</keyword>
<evidence type="ECO:0000313" key="3">
    <source>
        <dbReference type="Proteomes" id="UP000179807"/>
    </source>
</evidence>
<dbReference type="Proteomes" id="UP000179807">
    <property type="component" value="Unassembled WGS sequence"/>
</dbReference>
<organism evidence="2 3">
    <name type="scientific">Tritrichomonas foetus</name>
    <dbReference type="NCBI Taxonomy" id="1144522"/>
    <lineage>
        <taxon>Eukaryota</taxon>
        <taxon>Metamonada</taxon>
        <taxon>Parabasalia</taxon>
        <taxon>Tritrichomonadida</taxon>
        <taxon>Tritrichomonadidae</taxon>
        <taxon>Tritrichomonas</taxon>
    </lineage>
</organism>
<dbReference type="SUPFAM" id="SSF52058">
    <property type="entry name" value="L domain-like"/>
    <property type="match status" value="1"/>
</dbReference>
<evidence type="ECO:0008006" key="4">
    <source>
        <dbReference type="Google" id="ProtNLM"/>
    </source>
</evidence>
<dbReference type="AlphaFoldDB" id="A0A1J4JJP2"/>
<gene>
    <name evidence="2" type="ORF">TRFO_09475</name>
</gene>
<dbReference type="InterPro" id="IPR053139">
    <property type="entry name" value="Surface_bspA-like"/>
</dbReference>
<proteinExistence type="predicted"/>
<dbReference type="PANTHER" id="PTHR45661:SF3">
    <property type="entry name" value="IG-LIKE DOMAIN-CONTAINING PROTEIN"/>
    <property type="match status" value="1"/>
</dbReference>
<feature type="signal peptide" evidence="1">
    <location>
        <begin position="1"/>
        <end position="16"/>
    </location>
</feature>
<dbReference type="Pfam" id="PF13306">
    <property type="entry name" value="LRR_5"/>
    <property type="match status" value="3"/>
</dbReference>
<accession>A0A1J4JJP2</accession>
<comment type="caution">
    <text evidence="2">The sequence shown here is derived from an EMBL/GenBank/DDBJ whole genome shotgun (WGS) entry which is preliminary data.</text>
</comment>
<dbReference type="PANTHER" id="PTHR45661">
    <property type="entry name" value="SURFACE ANTIGEN"/>
    <property type="match status" value="1"/>
</dbReference>
<dbReference type="GeneID" id="94829595"/>
<evidence type="ECO:0000256" key="1">
    <source>
        <dbReference type="SAM" id="SignalP"/>
    </source>
</evidence>
<dbReference type="InterPro" id="IPR032675">
    <property type="entry name" value="LRR_dom_sf"/>
</dbReference>
<feature type="chain" id="PRO_5009630175" description="Surface antigen BspA-like" evidence="1">
    <location>
        <begin position="17"/>
        <end position="557"/>
    </location>
</feature>
<dbReference type="RefSeq" id="XP_068350597.1">
    <property type="nucleotide sequence ID" value="XM_068494891.1"/>
</dbReference>
<protein>
    <recommendedName>
        <fullName evidence="4">Surface antigen BspA-like</fullName>
    </recommendedName>
</protein>
<sequence length="557" mass="61626">MLVFLLYLSVSSDVSFEPGRDYVYPSEFNGWTNITDVEIPEGILKIGDSAFLGCTNLVTISFPNSLQHVDVSAFNGCSKLSSVTFIGDFTKLSYNAFFGCSSLVSVTFPKGFNSYQMGAIRGTSKLASINFEEGNQFYCVENGLLMDYDKTYVLFSTTDAVDVVLPSTVKVIYGYAFEYSKSIKSFNSGDNLEQINSAFYGCTCEIVFIGKNVKFIASGTFSKSNVASITIDLDNQYYSAYNNAIFNKNMSLLLFYPDNLLAVSYEIPPNMEEVAESVFQAAENLQEFIVPASNTFFEAVDGILYKGTCLYLAPPYKTNINIRDGTTSLGMCAFDGSIITSIDLPNTITHIGAGAFRLSKIAHMDCSHVTSFDVSVFHMASLVTIILNDNLKMIPNTMFRLSKLVSLTLPKNVEVIDSGAFSSIQSLTTIVFNEGLTTINNEAFSGCANLQDFTFPKSLLYIEFHAFYSCGSITKIVFPENVVYVGIQSFSSSNSLKVVNVTNCFTKIHETAFQYCRYQEELTYCQATDTFTPAVLLQRYTNIAKLLFLAYFLTNGD</sequence>
<keyword evidence="3" id="KW-1185">Reference proteome</keyword>
<dbReference type="OrthoDB" id="10264456at2759"/>